<keyword evidence="1" id="KW-0560">Oxidoreductase</keyword>
<dbReference type="Gene3D" id="3.90.180.10">
    <property type="entry name" value="Medium-chain alcohol dehydrogenases, catalytic domain"/>
    <property type="match status" value="1"/>
</dbReference>
<feature type="domain" description="Enoyl reductase (ER)" evidence="2">
    <location>
        <begin position="11"/>
        <end position="304"/>
    </location>
</feature>
<name>A0A1G9M1B7_9RHOB</name>
<dbReference type="RefSeq" id="WP_093164262.1">
    <property type="nucleotide sequence ID" value="NZ_FNEK01000104.1"/>
</dbReference>
<evidence type="ECO:0000313" key="3">
    <source>
        <dbReference type="EMBL" id="SDL68072.1"/>
    </source>
</evidence>
<organism evidence="3 4">
    <name type="scientific">Aliiruegeria lutimaris</name>
    <dbReference type="NCBI Taxonomy" id="571298"/>
    <lineage>
        <taxon>Bacteria</taxon>
        <taxon>Pseudomonadati</taxon>
        <taxon>Pseudomonadota</taxon>
        <taxon>Alphaproteobacteria</taxon>
        <taxon>Rhodobacterales</taxon>
        <taxon>Roseobacteraceae</taxon>
        <taxon>Aliiruegeria</taxon>
    </lineage>
</organism>
<dbReference type="OrthoDB" id="5295340at2"/>
<sequence>MKAAVYHDYAGPVEIADVAKPLLQDSSVLIQVHAASLNPIDNILRAGYLRQMLELSFPHVKGYDVSGTVVEVGKDVKGVKIGDEVFARPNQEDAGAIAELARLQESELAIKPANISHEQAASVPLAGLTAWQALVSKGNIQTGDKVLIHAGSGGVGTLAIQIAKHFGAFVATTTSGKNADLVKDLGADLVIDYTTQSFEDELSDYDLVFDTMGGEILKRSFKVLKKGGTIVSVKDQDTDGLAAKYGVNFEWFFMWPDGEMLAELGKLLSDGTVRTVIDSTYPMEQSAEAFDRLATGRAKGKIVVSIK</sequence>
<dbReference type="GO" id="GO:0008270">
    <property type="term" value="F:zinc ion binding"/>
    <property type="evidence" value="ECO:0007669"/>
    <property type="project" value="InterPro"/>
</dbReference>
<dbReference type="SUPFAM" id="SSF51735">
    <property type="entry name" value="NAD(P)-binding Rossmann-fold domains"/>
    <property type="match status" value="1"/>
</dbReference>
<dbReference type="Pfam" id="PF13602">
    <property type="entry name" value="ADH_zinc_N_2"/>
    <property type="match status" value="1"/>
</dbReference>
<evidence type="ECO:0000259" key="2">
    <source>
        <dbReference type="SMART" id="SM00829"/>
    </source>
</evidence>
<dbReference type="InterPro" id="IPR011032">
    <property type="entry name" value="GroES-like_sf"/>
</dbReference>
<dbReference type="PROSITE" id="PS01162">
    <property type="entry name" value="QOR_ZETA_CRYSTAL"/>
    <property type="match status" value="1"/>
</dbReference>
<evidence type="ECO:0000313" key="4">
    <source>
        <dbReference type="Proteomes" id="UP000199382"/>
    </source>
</evidence>
<dbReference type="InterPro" id="IPR050700">
    <property type="entry name" value="YIM1/Zinc_Alcohol_DH_Fams"/>
</dbReference>
<dbReference type="AlphaFoldDB" id="A0A1G9M1B7"/>
<accession>A0A1G9M1B7</accession>
<dbReference type="EMBL" id="FNEK01000104">
    <property type="protein sequence ID" value="SDL68072.1"/>
    <property type="molecule type" value="Genomic_DNA"/>
</dbReference>
<dbReference type="PANTHER" id="PTHR11695:SF294">
    <property type="entry name" value="RETICULON-4-INTERACTING PROTEIN 1, MITOCHONDRIAL"/>
    <property type="match status" value="1"/>
</dbReference>
<dbReference type="Pfam" id="PF08240">
    <property type="entry name" value="ADH_N"/>
    <property type="match status" value="1"/>
</dbReference>
<dbReference type="InterPro" id="IPR036291">
    <property type="entry name" value="NAD(P)-bd_dom_sf"/>
</dbReference>
<gene>
    <name evidence="3" type="ORF">SAMN04488026_11049</name>
</gene>
<dbReference type="GO" id="GO:0016491">
    <property type="term" value="F:oxidoreductase activity"/>
    <property type="evidence" value="ECO:0007669"/>
    <property type="project" value="UniProtKB-KW"/>
</dbReference>
<reference evidence="3 4" key="1">
    <citation type="submission" date="2016-10" db="EMBL/GenBank/DDBJ databases">
        <authorList>
            <person name="de Groot N.N."/>
        </authorList>
    </citation>
    <scope>NUCLEOTIDE SEQUENCE [LARGE SCALE GENOMIC DNA]</scope>
    <source>
        <strain evidence="3 4">DSM 25294</strain>
    </source>
</reference>
<keyword evidence="4" id="KW-1185">Reference proteome</keyword>
<proteinExistence type="predicted"/>
<dbReference type="Proteomes" id="UP000199382">
    <property type="component" value="Unassembled WGS sequence"/>
</dbReference>
<dbReference type="PANTHER" id="PTHR11695">
    <property type="entry name" value="ALCOHOL DEHYDROGENASE RELATED"/>
    <property type="match status" value="1"/>
</dbReference>
<dbReference type="SMART" id="SM00829">
    <property type="entry name" value="PKS_ER"/>
    <property type="match status" value="1"/>
</dbReference>
<protein>
    <submittedName>
        <fullName evidence="3">NADPH:quinone reductase</fullName>
    </submittedName>
</protein>
<dbReference type="CDD" id="cd05289">
    <property type="entry name" value="MDR_like_2"/>
    <property type="match status" value="1"/>
</dbReference>
<dbReference type="InterPro" id="IPR002364">
    <property type="entry name" value="Quin_OxRdtase/zeta-crystal_CS"/>
</dbReference>
<dbReference type="InterPro" id="IPR013154">
    <property type="entry name" value="ADH-like_N"/>
</dbReference>
<dbReference type="STRING" id="571298.SAMN04488026_11049"/>
<dbReference type="InterPro" id="IPR020843">
    <property type="entry name" value="ER"/>
</dbReference>
<dbReference type="SUPFAM" id="SSF50129">
    <property type="entry name" value="GroES-like"/>
    <property type="match status" value="1"/>
</dbReference>
<evidence type="ECO:0000256" key="1">
    <source>
        <dbReference type="ARBA" id="ARBA00023002"/>
    </source>
</evidence>
<dbReference type="Gene3D" id="3.40.50.720">
    <property type="entry name" value="NAD(P)-binding Rossmann-like Domain"/>
    <property type="match status" value="1"/>
</dbReference>